<dbReference type="EMBL" id="RDOJ01000015">
    <property type="protein sequence ID" value="RLZ08031.1"/>
    <property type="molecule type" value="Genomic_DNA"/>
</dbReference>
<evidence type="ECO:0008006" key="3">
    <source>
        <dbReference type="Google" id="ProtNLM"/>
    </source>
</evidence>
<name>A0A3L9M5I4_9FLAO</name>
<dbReference type="AlphaFoldDB" id="A0A3L9M5I4"/>
<proteinExistence type="predicted"/>
<dbReference type="OrthoDB" id="1414071at2"/>
<keyword evidence="2" id="KW-1185">Reference proteome</keyword>
<protein>
    <recommendedName>
        <fullName evidence="3">Tetratricopeptide repeat protein</fullName>
    </recommendedName>
</protein>
<comment type="caution">
    <text evidence="1">The sequence shown here is derived from an EMBL/GenBank/DDBJ whole genome shotgun (WGS) entry which is preliminary data.</text>
</comment>
<evidence type="ECO:0000313" key="2">
    <source>
        <dbReference type="Proteomes" id="UP000275348"/>
    </source>
</evidence>
<reference evidence="1 2" key="1">
    <citation type="submission" date="2018-10" db="EMBL/GenBank/DDBJ databases">
        <authorList>
            <person name="Chen X."/>
        </authorList>
    </citation>
    <scope>NUCLEOTIDE SEQUENCE [LARGE SCALE GENOMIC DNA]</scope>
    <source>
        <strain evidence="1 2">YIM 102668</strain>
    </source>
</reference>
<sequence length="294" mass="35495">MVWTDSNQKFNDAFFLLLDNQEIVDPFPIWKAFSFKNHPTQNLIDAEKILDQIILDDPNYTKAIFLKAMVKRNLNYNEESILYLHQVKDNDYYLLANNIYLAEYYFYKLKFDESLRYLKEVDEIYPSNLRVTFLLVLVNLELFNFEEAKRYLNLLYQISDEKDLIQLLNHNLKITEEIVLNTSNRLVLKNFKLKSINYNLQLKTNLIHFFRQYNELGINYDMITCFVYGVILKQVTQYPNFNSFNDYNVNTILHYLKIEENKVKILFNSIDFEHDFVKTFEEYQEVENLMKEDL</sequence>
<organism evidence="1 2">
    <name type="scientific">Faecalibacter macacae</name>
    <dbReference type="NCBI Taxonomy" id="1859289"/>
    <lineage>
        <taxon>Bacteria</taxon>
        <taxon>Pseudomonadati</taxon>
        <taxon>Bacteroidota</taxon>
        <taxon>Flavobacteriia</taxon>
        <taxon>Flavobacteriales</taxon>
        <taxon>Weeksellaceae</taxon>
        <taxon>Faecalibacter</taxon>
    </lineage>
</organism>
<gene>
    <name evidence="1" type="ORF">EAH69_10555</name>
</gene>
<dbReference type="Proteomes" id="UP000275348">
    <property type="component" value="Unassembled WGS sequence"/>
</dbReference>
<evidence type="ECO:0000313" key="1">
    <source>
        <dbReference type="EMBL" id="RLZ08031.1"/>
    </source>
</evidence>
<dbReference type="RefSeq" id="WP_121935173.1">
    <property type="nucleotide sequence ID" value="NZ_RDOJ01000015.1"/>
</dbReference>
<accession>A0A3L9M5I4</accession>
<dbReference type="InterPro" id="IPR011990">
    <property type="entry name" value="TPR-like_helical_dom_sf"/>
</dbReference>
<dbReference type="SUPFAM" id="SSF48452">
    <property type="entry name" value="TPR-like"/>
    <property type="match status" value="1"/>
</dbReference>
<dbReference type="Gene3D" id="1.25.40.10">
    <property type="entry name" value="Tetratricopeptide repeat domain"/>
    <property type="match status" value="1"/>
</dbReference>